<feature type="domain" description="Class II aldolase/adducin N-terminal" evidence="2">
    <location>
        <begin position="17"/>
        <end position="197"/>
    </location>
</feature>
<dbReference type="InterPro" id="IPR051017">
    <property type="entry name" value="Aldolase-II_Adducin_sf"/>
</dbReference>
<dbReference type="SUPFAM" id="SSF53639">
    <property type="entry name" value="AraD/HMP-PK domain-like"/>
    <property type="match status" value="1"/>
</dbReference>
<dbReference type="Pfam" id="PF00596">
    <property type="entry name" value="Aldolase_II"/>
    <property type="match status" value="1"/>
</dbReference>
<name>A0ABT9A1F0_9SPHN</name>
<evidence type="ECO:0000259" key="2">
    <source>
        <dbReference type="SMART" id="SM01007"/>
    </source>
</evidence>
<dbReference type="Gene3D" id="3.40.225.10">
    <property type="entry name" value="Class II aldolase/adducin N-terminal domain"/>
    <property type="match status" value="1"/>
</dbReference>
<dbReference type="RefSeq" id="WP_304562094.1">
    <property type="nucleotide sequence ID" value="NZ_JAUQSZ010000010.1"/>
</dbReference>
<dbReference type="PANTHER" id="PTHR10672:SF3">
    <property type="entry name" value="PROTEIN HU-LI TAI SHAO"/>
    <property type="match status" value="1"/>
</dbReference>
<evidence type="ECO:0000313" key="3">
    <source>
        <dbReference type="EMBL" id="MDO7843639.1"/>
    </source>
</evidence>
<accession>A0ABT9A1F0</accession>
<dbReference type="Proteomes" id="UP001176468">
    <property type="component" value="Unassembled WGS sequence"/>
</dbReference>
<dbReference type="EMBL" id="JAUQSZ010000010">
    <property type="protein sequence ID" value="MDO7843639.1"/>
    <property type="molecule type" value="Genomic_DNA"/>
</dbReference>
<dbReference type="NCBIfam" id="NF004855">
    <property type="entry name" value="PRK06208.1"/>
    <property type="match status" value="1"/>
</dbReference>
<evidence type="ECO:0000313" key="4">
    <source>
        <dbReference type="Proteomes" id="UP001176468"/>
    </source>
</evidence>
<comment type="caution">
    <text evidence="3">The sequence shown here is derived from an EMBL/GenBank/DDBJ whole genome shotgun (WGS) entry which is preliminary data.</text>
</comment>
<proteinExistence type="inferred from homology"/>
<keyword evidence="4" id="KW-1185">Reference proteome</keyword>
<dbReference type="InterPro" id="IPR036409">
    <property type="entry name" value="Aldolase_II/adducin_N_sf"/>
</dbReference>
<gene>
    <name evidence="3" type="ORF">Q5H94_14995</name>
</gene>
<comment type="similarity">
    <text evidence="1">Belongs to the aldolase class II family.</text>
</comment>
<protein>
    <submittedName>
        <fullName evidence="3">Class II aldolase/adducin family protein</fullName>
    </submittedName>
</protein>
<dbReference type="PANTHER" id="PTHR10672">
    <property type="entry name" value="ADDUCIN"/>
    <property type="match status" value="1"/>
</dbReference>
<organism evidence="3 4">
    <name type="scientific">Sphingomonas immobilis</name>
    <dbReference type="NCBI Taxonomy" id="3063997"/>
    <lineage>
        <taxon>Bacteria</taxon>
        <taxon>Pseudomonadati</taxon>
        <taxon>Pseudomonadota</taxon>
        <taxon>Alphaproteobacteria</taxon>
        <taxon>Sphingomonadales</taxon>
        <taxon>Sphingomonadaceae</taxon>
        <taxon>Sphingomonas</taxon>
    </lineage>
</organism>
<reference evidence="3" key="1">
    <citation type="submission" date="2023-07" db="EMBL/GenBank/DDBJ databases">
        <authorList>
            <person name="Kim M.K."/>
        </authorList>
    </citation>
    <scope>NUCLEOTIDE SEQUENCE</scope>
    <source>
        <strain evidence="3">CA1-15</strain>
    </source>
</reference>
<sequence>MTETGQDFAVERATRKRSLAIAFRAFARHGFDMGLAGHITARDPEFADCFWVNPLGMHFSRITAGDLLLVDHNSKVIHGSGSLNRAAFAIHSAIHHARPDVIAACHAHSTAGRAFSAIDDVLLPLTQDSCAFFGDLAVYDEYSGVVFGEDEGVRIARTLGQSKAAILRNHGLLTVGQSVEEAAWWFLSLEDCCNVQLLARAAGTVKPMSQEAAAHTAGQVGTTVGGKRAFGPIARMIAEMEPDALEDVELTLREAVAQPAP</sequence>
<dbReference type="SMART" id="SM01007">
    <property type="entry name" value="Aldolase_II"/>
    <property type="match status" value="1"/>
</dbReference>
<dbReference type="InterPro" id="IPR001303">
    <property type="entry name" value="Aldolase_II/adducin_N"/>
</dbReference>
<evidence type="ECO:0000256" key="1">
    <source>
        <dbReference type="ARBA" id="ARBA00037961"/>
    </source>
</evidence>